<dbReference type="AlphaFoldDB" id="A0AAE1SXY0"/>
<gene>
    <name evidence="1" type="ORF">RND71_000024</name>
</gene>
<keyword evidence="2" id="KW-1185">Reference proteome</keyword>
<sequence length="190" mass="20903">MLGSIYKCLVIFPVSPTAGCNNLFRRRHTSEGHQVIKMAAAQLTSKAMYNGFTKLEGKEEISKICSLSYSHRHRNSFSRISQNSLTYVYGSSNCSLSIEKSKGFLSSPVICPRKPRFLRFRKKFSSESGAEASDLQDTTAATGLESFKLKWRSSVSPRSHLVLGIVVFSDARQTKLGVGPSSSHSPSLCA</sequence>
<organism evidence="1 2">
    <name type="scientific">Anisodus tanguticus</name>
    <dbReference type="NCBI Taxonomy" id="243964"/>
    <lineage>
        <taxon>Eukaryota</taxon>
        <taxon>Viridiplantae</taxon>
        <taxon>Streptophyta</taxon>
        <taxon>Embryophyta</taxon>
        <taxon>Tracheophyta</taxon>
        <taxon>Spermatophyta</taxon>
        <taxon>Magnoliopsida</taxon>
        <taxon>eudicotyledons</taxon>
        <taxon>Gunneridae</taxon>
        <taxon>Pentapetalae</taxon>
        <taxon>asterids</taxon>
        <taxon>lamiids</taxon>
        <taxon>Solanales</taxon>
        <taxon>Solanaceae</taxon>
        <taxon>Solanoideae</taxon>
        <taxon>Hyoscyameae</taxon>
        <taxon>Anisodus</taxon>
    </lineage>
</organism>
<dbReference type="Proteomes" id="UP001291623">
    <property type="component" value="Unassembled WGS sequence"/>
</dbReference>
<reference evidence="1" key="1">
    <citation type="submission" date="2023-12" db="EMBL/GenBank/DDBJ databases">
        <title>Genome assembly of Anisodus tanguticus.</title>
        <authorList>
            <person name="Wang Y.-J."/>
        </authorList>
    </citation>
    <scope>NUCLEOTIDE SEQUENCE</scope>
    <source>
        <strain evidence="1">KB-2021</strain>
        <tissue evidence="1">Leaf</tissue>
    </source>
</reference>
<protein>
    <submittedName>
        <fullName evidence="1">Uncharacterized protein</fullName>
    </submittedName>
</protein>
<name>A0AAE1SXY0_9SOLA</name>
<dbReference type="EMBL" id="JAVYJV010000001">
    <property type="protein sequence ID" value="KAK4378162.1"/>
    <property type="molecule type" value="Genomic_DNA"/>
</dbReference>
<evidence type="ECO:0000313" key="1">
    <source>
        <dbReference type="EMBL" id="KAK4378162.1"/>
    </source>
</evidence>
<comment type="caution">
    <text evidence="1">The sequence shown here is derived from an EMBL/GenBank/DDBJ whole genome shotgun (WGS) entry which is preliminary data.</text>
</comment>
<evidence type="ECO:0000313" key="2">
    <source>
        <dbReference type="Proteomes" id="UP001291623"/>
    </source>
</evidence>
<accession>A0AAE1SXY0</accession>
<proteinExistence type="predicted"/>